<evidence type="ECO:0000313" key="12">
    <source>
        <dbReference type="Proteomes" id="UP000006048"/>
    </source>
</evidence>
<dbReference type="EMBL" id="CP002959">
    <property type="protein sequence ID" value="AFM13254.1"/>
    <property type="molecule type" value="Genomic_DNA"/>
</dbReference>
<gene>
    <name evidence="11" type="ordered locus">Turpa_2614</name>
</gene>
<keyword evidence="8" id="KW-1133">Transmembrane helix</keyword>
<dbReference type="NCBIfam" id="TIGR01352">
    <property type="entry name" value="tonB_Cterm"/>
    <property type="match status" value="1"/>
</dbReference>
<keyword evidence="4" id="KW-1003">Cell membrane</keyword>
<dbReference type="GO" id="GO:0031992">
    <property type="term" value="F:energy transducer activity"/>
    <property type="evidence" value="ECO:0007669"/>
    <property type="project" value="TreeGrafter"/>
</dbReference>
<feature type="domain" description="TonB C-terminal" evidence="10">
    <location>
        <begin position="119"/>
        <end position="221"/>
    </location>
</feature>
<dbReference type="AlphaFoldDB" id="I4B7J7"/>
<dbReference type="GO" id="GO:0015031">
    <property type="term" value="P:protein transport"/>
    <property type="evidence" value="ECO:0007669"/>
    <property type="project" value="UniProtKB-KW"/>
</dbReference>
<dbReference type="GO" id="GO:0055085">
    <property type="term" value="P:transmembrane transport"/>
    <property type="evidence" value="ECO:0007669"/>
    <property type="project" value="InterPro"/>
</dbReference>
<evidence type="ECO:0000256" key="6">
    <source>
        <dbReference type="ARBA" id="ARBA00022692"/>
    </source>
</evidence>
<keyword evidence="7" id="KW-0653">Protein transport</keyword>
<evidence type="ECO:0000256" key="8">
    <source>
        <dbReference type="ARBA" id="ARBA00022989"/>
    </source>
</evidence>
<dbReference type="SUPFAM" id="SSF74653">
    <property type="entry name" value="TolA/TonB C-terminal domain"/>
    <property type="match status" value="1"/>
</dbReference>
<keyword evidence="12" id="KW-1185">Reference proteome</keyword>
<dbReference type="PROSITE" id="PS52015">
    <property type="entry name" value="TONB_CTD"/>
    <property type="match status" value="1"/>
</dbReference>
<dbReference type="STRING" id="869212.Turpa_2614"/>
<evidence type="ECO:0000259" key="10">
    <source>
        <dbReference type="PROSITE" id="PS52015"/>
    </source>
</evidence>
<dbReference type="InterPro" id="IPR037682">
    <property type="entry name" value="TonB_C"/>
</dbReference>
<accession>I4B7J7</accession>
<protein>
    <submittedName>
        <fullName evidence="11">TonB family protein</fullName>
    </submittedName>
</protein>
<keyword evidence="6" id="KW-0812">Transmembrane</keyword>
<comment type="subcellular location">
    <subcellularLocation>
        <location evidence="1">Cell inner membrane</location>
        <topology evidence="1">Single-pass membrane protein</topology>
        <orientation evidence="1">Periplasmic side</orientation>
    </subcellularLocation>
</comment>
<proteinExistence type="inferred from homology"/>
<keyword evidence="5" id="KW-0997">Cell inner membrane</keyword>
<evidence type="ECO:0000256" key="3">
    <source>
        <dbReference type="ARBA" id="ARBA00022448"/>
    </source>
</evidence>
<dbReference type="Proteomes" id="UP000006048">
    <property type="component" value="Chromosome"/>
</dbReference>
<dbReference type="Pfam" id="PF03544">
    <property type="entry name" value="TonB_C"/>
    <property type="match status" value="1"/>
</dbReference>
<dbReference type="OrthoDB" id="598509at2"/>
<dbReference type="Gene3D" id="3.30.1150.10">
    <property type="match status" value="1"/>
</dbReference>
<evidence type="ECO:0000256" key="4">
    <source>
        <dbReference type="ARBA" id="ARBA00022475"/>
    </source>
</evidence>
<evidence type="ECO:0000256" key="9">
    <source>
        <dbReference type="ARBA" id="ARBA00023136"/>
    </source>
</evidence>
<organism evidence="11 12">
    <name type="scientific">Turneriella parva (strain ATCC BAA-1111 / DSM 21527 / NCTC 11395 / H)</name>
    <name type="common">Leptospira parva</name>
    <dbReference type="NCBI Taxonomy" id="869212"/>
    <lineage>
        <taxon>Bacteria</taxon>
        <taxon>Pseudomonadati</taxon>
        <taxon>Spirochaetota</taxon>
        <taxon>Spirochaetia</taxon>
        <taxon>Leptospirales</taxon>
        <taxon>Leptospiraceae</taxon>
        <taxon>Turneriella</taxon>
    </lineage>
</organism>
<dbReference type="PANTHER" id="PTHR33446:SF2">
    <property type="entry name" value="PROTEIN TONB"/>
    <property type="match status" value="1"/>
</dbReference>
<reference evidence="11 12" key="1">
    <citation type="submission" date="2012-06" db="EMBL/GenBank/DDBJ databases">
        <title>The complete chromosome of genome of Turneriella parva DSM 21527.</title>
        <authorList>
            <consortium name="US DOE Joint Genome Institute (JGI-PGF)"/>
            <person name="Lucas S."/>
            <person name="Han J."/>
            <person name="Lapidus A."/>
            <person name="Bruce D."/>
            <person name="Goodwin L."/>
            <person name="Pitluck S."/>
            <person name="Peters L."/>
            <person name="Kyrpides N."/>
            <person name="Mavromatis K."/>
            <person name="Ivanova N."/>
            <person name="Mikhailova N."/>
            <person name="Chertkov O."/>
            <person name="Detter J.C."/>
            <person name="Tapia R."/>
            <person name="Han C."/>
            <person name="Land M."/>
            <person name="Hauser L."/>
            <person name="Markowitz V."/>
            <person name="Cheng J.-F."/>
            <person name="Hugenholtz P."/>
            <person name="Woyke T."/>
            <person name="Wu D."/>
            <person name="Gronow S."/>
            <person name="Wellnitz S."/>
            <person name="Brambilla E."/>
            <person name="Klenk H.-P."/>
            <person name="Eisen J.A."/>
        </authorList>
    </citation>
    <scope>NUCLEOTIDE SEQUENCE [LARGE SCALE GENOMIC DNA]</scope>
    <source>
        <strain evidence="12">ATCC BAA-1111 / DSM 21527 / NCTC 11395 / H</strain>
    </source>
</reference>
<keyword evidence="3" id="KW-0813">Transport</keyword>
<dbReference type="GO" id="GO:0098797">
    <property type="term" value="C:plasma membrane protein complex"/>
    <property type="evidence" value="ECO:0007669"/>
    <property type="project" value="TreeGrafter"/>
</dbReference>
<evidence type="ECO:0000256" key="2">
    <source>
        <dbReference type="ARBA" id="ARBA00006555"/>
    </source>
</evidence>
<dbReference type="HOGENOM" id="CLU_1250209_0_0_12"/>
<evidence type="ECO:0000256" key="7">
    <source>
        <dbReference type="ARBA" id="ARBA00022927"/>
    </source>
</evidence>
<dbReference type="InterPro" id="IPR006260">
    <property type="entry name" value="TonB/TolA_C"/>
</dbReference>
<sequence length="221" mass="24043">MSRAAAALFRYFPFPAAAGDEKSAPVAPVLAAKPRFSGAFVISLAIHTMPVLALAIAPALVEENPADKPVVLYSVQLEKKHTVITPNATVRKNAAQSSAKRSGNAEIDLTGEQRALKVSYEMQLAAKIERQRYYPQRARQLGQEGQPVVRMVLDAAGNVMQLALENSSGVSLLDETALDIVRRAQPFPAPPAEYAQILRHRGDNRMVFRAPISFGISRQGR</sequence>
<keyword evidence="9" id="KW-0472">Membrane</keyword>
<evidence type="ECO:0000313" key="11">
    <source>
        <dbReference type="EMBL" id="AFM13254.1"/>
    </source>
</evidence>
<evidence type="ECO:0000256" key="5">
    <source>
        <dbReference type="ARBA" id="ARBA00022519"/>
    </source>
</evidence>
<dbReference type="RefSeq" id="WP_014803759.1">
    <property type="nucleotide sequence ID" value="NC_018020.1"/>
</dbReference>
<evidence type="ECO:0000256" key="1">
    <source>
        <dbReference type="ARBA" id="ARBA00004383"/>
    </source>
</evidence>
<dbReference type="InterPro" id="IPR051045">
    <property type="entry name" value="TonB-dependent_transducer"/>
</dbReference>
<dbReference type="PANTHER" id="PTHR33446">
    <property type="entry name" value="PROTEIN TONB-RELATED"/>
    <property type="match status" value="1"/>
</dbReference>
<dbReference type="KEGG" id="tpx:Turpa_2614"/>
<comment type="similarity">
    <text evidence="2">Belongs to the TonB family.</text>
</comment>
<name>I4B7J7_TURPD</name>